<feature type="signal peptide" evidence="1">
    <location>
        <begin position="1"/>
        <end position="31"/>
    </location>
</feature>
<evidence type="ECO:0000256" key="1">
    <source>
        <dbReference type="SAM" id="SignalP"/>
    </source>
</evidence>
<sequence length="593" mass="63517">MKKNLRIVSAAAALLAVAPVAATGLSSVASADTTISASSNKPVTEKGAFTINANAAGVQAYSKATKNSHGDYSNVDGTSAYTILPANLGGNKQLKVLNMKEAFTVSTSGRSVSYVPVEYTQSNGATVKAWIDPTQGGLNYHEAAGSIEAGNVYLRANEDGALANEGAYANNGTIYAGANVSATVTDLSSLKTAVMNLVSLGSDQANGTFQALGKDDWNKYVWGDGSATNDANIISQLTKQGVYSNGKITAGNKAFHVDLNTNGGNAVRVVFQNTNYSDSAAPVIIFRSDANLMNTGNGWAPVNGHVLTIMKHDSGTFQPTDYFGAWENATKRGRISVSVSNNNVDWTKDGLYSITISATNQAGKTTKTTVPVIVTDVRGEVKTVVNNTNIYTEQNGAMTQANLVNFRQTVTPGTQLVVYGSPVTKKLNGKDEQFYRIVSPSANFWVKASDLKGGQTTNNTNNGVAQTGTVTIMHAAYTYEVKDGKLGPRVTSQDTLHAYSEVPVYGTVTVNGKKYYRVSATHDWYINSGNVDGTQRSLKHNSYVYNNKGKRVKSEGTWKKGSRHTTYGSAMNIRGNRMYRVNRNRYVKVVNFN</sequence>
<organism evidence="3 4">
    <name type="scientific">Lactobacillus ultunensis DSM 16047</name>
    <dbReference type="NCBI Taxonomy" id="525365"/>
    <lineage>
        <taxon>Bacteria</taxon>
        <taxon>Bacillati</taxon>
        <taxon>Bacillota</taxon>
        <taxon>Bacilli</taxon>
        <taxon>Lactobacillales</taxon>
        <taxon>Lactobacillaceae</taxon>
        <taxon>Lactobacillus</taxon>
    </lineage>
</organism>
<dbReference type="Pfam" id="PF03217">
    <property type="entry name" value="SlpA"/>
    <property type="match status" value="3"/>
</dbReference>
<proteinExistence type="predicted"/>
<dbReference type="eggNOG" id="ENOG50309P7">
    <property type="taxonomic scope" value="Bacteria"/>
</dbReference>
<feature type="domain" description="S-layer protein C-terminal" evidence="2">
    <location>
        <begin position="529"/>
        <end position="589"/>
    </location>
</feature>
<keyword evidence="1" id="KW-0732">Signal</keyword>
<reference evidence="3 4" key="1">
    <citation type="submission" date="2009-01" db="EMBL/GenBank/DDBJ databases">
        <authorList>
            <person name="Qin X."/>
            <person name="Bachman B."/>
            <person name="Battles P."/>
            <person name="Bell A."/>
            <person name="Bess C."/>
            <person name="Bickham C."/>
            <person name="Chaboub L."/>
            <person name="Chen D."/>
            <person name="Coyle M."/>
            <person name="Deiros D.R."/>
            <person name="Dinh H."/>
            <person name="Forbes L."/>
            <person name="Fowler G."/>
            <person name="Francisco L."/>
            <person name="Fu Q."/>
            <person name="Gubbala S."/>
            <person name="Hale W."/>
            <person name="Han Y."/>
            <person name="Hemphill L."/>
            <person name="Highlander S.K."/>
            <person name="Hirani K."/>
            <person name="Hogues M."/>
            <person name="Jackson L."/>
            <person name="Jakkamsetti A."/>
            <person name="Javaid M."/>
            <person name="Jiang H."/>
            <person name="Korchina V."/>
            <person name="Kovar C."/>
            <person name="Lara F."/>
            <person name="Lee S."/>
            <person name="Mata R."/>
            <person name="Mathew T."/>
            <person name="Moen C."/>
            <person name="Morales K."/>
            <person name="Munidasa M."/>
            <person name="Nazareth L."/>
            <person name="Ngo R."/>
            <person name="Nguyen L."/>
            <person name="Okwuonu G."/>
            <person name="Ongeri F."/>
            <person name="Patil S."/>
            <person name="Petrosino J."/>
            <person name="Pham C."/>
            <person name="Pham P."/>
            <person name="Pu L.-L."/>
            <person name="Puazo M."/>
            <person name="Raj R."/>
            <person name="Reid J."/>
            <person name="Rouhana J."/>
            <person name="Saada N."/>
            <person name="Shang Y."/>
            <person name="Simmons D."/>
            <person name="Thornton R."/>
            <person name="Warren J."/>
            <person name="Weissenberger G."/>
            <person name="Zhang J."/>
            <person name="Zhang L."/>
            <person name="Zhou C."/>
            <person name="Zhu D."/>
            <person name="Muzny D."/>
            <person name="Worley K."/>
            <person name="Gibbs R."/>
        </authorList>
    </citation>
    <scope>NUCLEOTIDE SEQUENCE [LARGE SCALE GENOMIC DNA]</scope>
    <source>
        <strain evidence="3 4">DSM 16047</strain>
    </source>
</reference>
<evidence type="ECO:0000313" key="4">
    <source>
        <dbReference type="Proteomes" id="UP000005583"/>
    </source>
</evidence>
<evidence type="ECO:0000313" key="3">
    <source>
        <dbReference type="EMBL" id="EEJ71359.1"/>
    </source>
</evidence>
<dbReference type="AlphaFoldDB" id="C2EPZ5"/>
<feature type="domain" description="S-layer protein C-terminal" evidence="2">
    <location>
        <begin position="375"/>
        <end position="449"/>
    </location>
</feature>
<keyword evidence="4" id="KW-1185">Reference proteome</keyword>
<feature type="domain" description="S-layer protein C-terminal" evidence="2">
    <location>
        <begin position="463"/>
        <end position="527"/>
    </location>
</feature>
<dbReference type="Proteomes" id="UP000005583">
    <property type="component" value="Unassembled WGS sequence"/>
</dbReference>
<name>C2EPZ5_9LACO</name>
<dbReference type="EMBL" id="ACGU01000087">
    <property type="protein sequence ID" value="EEJ71359.1"/>
    <property type="molecule type" value="Genomic_DNA"/>
</dbReference>
<dbReference type="Gene3D" id="2.60.40.10">
    <property type="entry name" value="Immunoglobulins"/>
    <property type="match status" value="1"/>
</dbReference>
<dbReference type="InterPro" id="IPR013783">
    <property type="entry name" value="Ig-like_fold"/>
</dbReference>
<dbReference type="RefSeq" id="WP_007126985.1">
    <property type="nucleotide sequence ID" value="NZ_AZFO01000023.1"/>
</dbReference>
<dbReference type="InterPro" id="IPR024968">
    <property type="entry name" value="SlpA_C_lactobacillus"/>
</dbReference>
<comment type="caution">
    <text evidence="3">The sequence shown here is derived from an EMBL/GenBank/DDBJ whole genome shotgun (WGS) entry which is preliminary data.</text>
</comment>
<gene>
    <name evidence="3" type="ORF">HMPREF0548_1741</name>
</gene>
<dbReference type="SMR" id="C2EPZ5"/>
<feature type="chain" id="PRO_5009950072" evidence="1">
    <location>
        <begin position="32"/>
        <end position="593"/>
    </location>
</feature>
<dbReference type="PATRIC" id="fig|525365.8.peg.870"/>
<dbReference type="HOGENOM" id="CLU_027196_1_0_9"/>
<accession>C2EPZ5</accession>
<evidence type="ECO:0000259" key="2">
    <source>
        <dbReference type="Pfam" id="PF03217"/>
    </source>
</evidence>
<protein>
    <submittedName>
        <fullName evidence="3">Putative bacterial surface layer protein</fullName>
    </submittedName>
</protein>